<accession>A0A0C3P9P6</accession>
<evidence type="ECO:0000313" key="1">
    <source>
        <dbReference type="EMBL" id="KIO10270.1"/>
    </source>
</evidence>
<keyword evidence="2" id="KW-1185">Reference proteome</keyword>
<dbReference type="EMBL" id="KN831952">
    <property type="protein sequence ID" value="KIO10270.1"/>
    <property type="molecule type" value="Genomic_DNA"/>
</dbReference>
<reference evidence="2" key="2">
    <citation type="submission" date="2015-01" db="EMBL/GenBank/DDBJ databases">
        <title>Evolutionary Origins and Diversification of the Mycorrhizal Mutualists.</title>
        <authorList>
            <consortium name="DOE Joint Genome Institute"/>
            <consortium name="Mycorrhizal Genomics Consortium"/>
            <person name="Kohler A."/>
            <person name="Kuo A."/>
            <person name="Nagy L.G."/>
            <person name="Floudas D."/>
            <person name="Copeland A."/>
            <person name="Barry K.W."/>
            <person name="Cichocki N."/>
            <person name="Veneault-Fourrey C."/>
            <person name="LaButti K."/>
            <person name="Lindquist E.A."/>
            <person name="Lipzen A."/>
            <person name="Lundell T."/>
            <person name="Morin E."/>
            <person name="Murat C."/>
            <person name="Riley R."/>
            <person name="Ohm R."/>
            <person name="Sun H."/>
            <person name="Tunlid A."/>
            <person name="Henrissat B."/>
            <person name="Grigoriev I.V."/>
            <person name="Hibbett D.S."/>
            <person name="Martin F."/>
        </authorList>
    </citation>
    <scope>NUCLEOTIDE SEQUENCE [LARGE SCALE GENOMIC DNA]</scope>
    <source>
        <strain evidence="2">Marx 270</strain>
    </source>
</reference>
<reference evidence="1 2" key="1">
    <citation type="submission" date="2014-04" db="EMBL/GenBank/DDBJ databases">
        <authorList>
            <consortium name="DOE Joint Genome Institute"/>
            <person name="Kuo A."/>
            <person name="Kohler A."/>
            <person name="Costa M.D."/>
            <person name="Nagy L.G."/>
            <person name="Floudas D."/>
            <person name="Copeland A."/>
            <person name="Barry K.W."/>
            <person name="Cichocki N."/>
            <person name="Veneault-Fourrey C."/>
            <person name="LaButti K."/>
            <person name="Lindquist E.A."/>
            <person name="Lipzen A."/>
            <person name="Lundell T."/>
            <person name="Morin E."/>
            <person name="Murat C."/>
            <person name="Sun H."/>
            <person name="Tunlid A."/>
            <person name="Henrissat B."/>
            <person name="Grigoriev I.V."/>
            <person name="Hibbett D.S."/>
            <person name="Martin F."/>
            <person name="Nordberg H.P."/>
            <person name="Cantor M.N."/>
            <person name="Hua S.X."/>
        </authorList>
    </citation>
    <scope>NUCLEOTIDE SEQUENCE [LARGE SCALE GENOMIC DNA]</scope>
    <source>
        <strain evidence="1 2">Marx 270</strain>
    </source>
</reference>
<dbReference type="Proteomes" id="UP000054217">
    <property type="component" value="Unassembled WGS sequence"/>
</dbReference>
<organism evidence="1 2">
    <name type="scientific">Pisolithus tinctorius Marx 270</name>
    <dbReference type="NCBI Taxonomy" id="870435"/>
    <lineage>
        <taxon>Eukaryota</taxon>
        <taxon>Fungi</taxon>
        <taxon>Dikarya</taxon>
        <taxon>Basidiomycota</taxon>
        <taxon>Agaricomycotina</taxon>
        <taxon>Agaricomycetes</taxon>
        <taxon>Agaricomycetidae</taxon>
        <taxon>Boletales</taxon>
        <taxon>Sclerodermatineae</taxon>
        <taxon>Pisolithaceae</taxon>
        <taxon>Pisolithus</taxon>
    </lineage>
</organism>
<sequence>MNPPPLNPPTIYGLFTALNDCLPETQNTYRWEAYMTDREFPDSSLCFVDKVTWHKSYSMDQHEFLRFEIKAPDGPHRAIVVVDRTVDISSIAKMSAVALTSSGCCTSSRVFTQAAVDQVTAATMGTPWGDKLMDNHNCSLVSTLTFSTCAPSADELSTLLALISEYRETYHLIDSQCFWYAKTAFKALVELFNGSENPADEDHDGGKIHGSKLPLPGDVHHICRMYKERREALPPHSDRVSRSCFPLLITC</sequence>
<dbReference type="HOGENOM" id="CLU_067635_1_0_1"/>
<dbReference type="InParanoid" id="A0A0C3P9P6"/>
<protein>
    <submittedName>
        <fullName evidence="1">Uncharacterized protein</fullName>
    </submittedName>
</protein>
<name>A0A0C3P9P6_PISTI</name>
<dbReference type="AlphaFoldDB" id="A0A0C3P9P6"/>
<gene>
    <name evidence="1" type="ORF">M404DRAFT_129873</name>
</gene>
<dbReference type="STRING" id="870435.A0A0C3P9P6"/>
<dbReference type="OrthoDB" id="4762016at2759"/>
<evidence type="ECO:0000313" key="2">
    <source>
        <dbReference type="Proteomes" id="UP000054217"/>
    </source>
</evidence>
<proteinExistence type="predicted"/>